<evidence type="ECO:0000313" key="3">
    <source>
        <dbReference type="Proteomes" id="UP000053688"/>
    </source>
</evidence>
<keyword evidence="3" id="KW-1185">Reference proteome</keyword>
<comment type="caution">
    <text evidence="2">The sequence shown here is derived from an EMBL/GenBank/DDBJ whole genome shotgun (WGS) entry which is preliminary data.</text>
</comment>
<dbReference type="InterPro" id="IPR051205">
    <property type="entry name" value="UbiH/COQ6_monooxygenase"/>
</dbReference>
<name>S3DZH4_9GAMM</name>
<dbReference type="GO" id="GO:0008681">
    <property type="term" value="F:2-octaprenyl-6-methoxyphenol hydroxylase activity"/>
    <property type="evidence" value="ECO:0007669"/>
    <property type="project" value="TreeGrafter"/>
</dbReference>
<reference evidence="2 3" key="1">
    <citation type="journal article" date="2014" name="Environ. Microbiol.">
        <title>Genomic signatures of obligate host dependence in the luminous bacterial symbiont of a vertebrate.</title>
        <authorList>
            <person name="Hendry T.A."/>
            <person name="de Wet J.R."/>
            <person name="Dunlap P.V."/>
        </authorList>
    </citation>
    <scope>NUCLEOTIDE SEQUENCE [LARGE SCALE GENOMIC DNA]</scope>
    <source>
        <strain evidence="2 3">Akat1</strain>
    </source>
</reference>
<proteinExistence type="predicted"/>
<organism evidence="2 3">
    <name type="scientific">Candidatus Photodesmus katoptron Akat1</name>
    <dbReference type="NCBI Taxonomy" id="1236703"/>
    <lineage>
        <taxon>Bacteria</taxon>
        <taxon>Pseudomonadati</taxon>
        <taxon>Pseudomonadota</taxon>
        <taxon>Gammaproteobacteria</taxon>
        <taxon>Vibrionales</taxon>
        <taxon>Vibrionaceae</taxon>
        <taxon>Candidatus Photodesmus</taxon>
    </lineage>
</organism>
<sequence>MKKFDVIIAGGGIVGVTFALSLNVLSNEKFSIALIEPFKNTLNRSIALSHGTVELMKKFKLWEAIIDIATPINQIQISERSNLGIVNICTENYFIDAIGYVVELSHVLDIYYNRLKKMNNIELFFQNQ</sequence>
<dbReference type="Proteomes" id="UP000053688">
    <property type="component" value="Unassembled WGS sequence"/>
</dbReference>
<evidence type="ECO:0000313" key="2">
    <source>
        <dbReference type="EMBL" id="EPE37311.1"/>
    </source>
</evidence>
<dbReference type="PANTHER" id="PTHR43876:SF8">
    <property type="entry name" value="2-OCTAPRENYL-6-METHOXYPHENOL HYDROXYLASE"/>
    <property type="match status" value="1"/>
</dbReference>
<dbReference type="eggNOG" id="COG0654">
    <property type="taxonomic scope" value="Bacteria"/>
</dbReference>
<dbReference type="Gene3D" id="3.50.50.60">
    <property type="entry name" value="FAD/NAD(P)-binding domain"/>
    <property type="match status" value="1"/>
</dbReference>
<protein>
    <submittedName>
        <fullName evidence="2">2-polyprenyl-6-methoxyphenol hydroxylase</fullName>
    </submittedName>
</protein>
<gene>
    <name evidence="2" type="ORF">O1U_0611</name>
</gene>
<feature type="transmembrane region" description="Helical" evidence="1">
    <location>
        <begin position="6"/>
        <end position="25"/>
    </location>
</feature>
<dbReference type="AlphaFoldDB" id="S3DZH4"/>
<dbReference type="PANTHER" id="PTHR43876">
    <property type="entry name" value="UBIQUINONE BIOSYNTHESIS MONOOXYGENASE COQ6, MITOCHONDRIAL"/>
    <property type="match status" value="1"/>
</dbReference>
<evidence type="ECO:0000256" key="1">
    <source>
        <dbReference type="SAM" id="Phobius"/>
    </source>
</evidence>
<dbReference type="SUPFAM" id="SSF51905">
    <property type="entry name" value="FAD/NAD(P)-binding domain"/>
    <property type="match status" value="1"/>
</dbReference>
<dbReference type="STRING" id="28176.CF66_9049"/>
<accession>S3DZH4</accession>
<keyword evidence="1" id="KW-0812">Transmembrane</keyword>
<keyword evidence="1" id="KW-1133">Transmembrane helix</keyword>
<dbReference type="InterPro" id="IPR036188">
    <property type="entry name" value="FAD/NAD-bd_sf"/>
</dbReference>
<keyword evidence="1" id="KW-0472">Membrane</keyword>
<dbReference type="EMBL" id="AMSD01000002">
    <property type="protein sequence ID" value="EPE37311.1"/>
    <property type="molecule type" value="Genomic_DNA"/>
</dbReference>